<dbReference type="Gene3D" id="2.60.120.10">
    <property type="entry name" value="Jelly Rolls"/>
    <property type="match status" value="1"/>
</dbReference>
<organism evidence="2 3">
    <name type="scientific">Olivibacter domesticus</name>
    <name type="common">Pseudosphingobacterium domesticum</name>
    <dbReference type="NCBI Taxonomy" id="407022"/>
    <lineage>
        <taxon>Bacteria</taxon>
        <taxon>Pseudomonadati</taxon>
        <taxon>Bacteroidota</taxon>
        <taxon>Sphingobacteriia</taxon>
        <taxon>Sphingobacteriales</taxon>
        <taxon>Sphingobacteriaceae</taxon>
        <taxon>Olivibacter</taxon>
    </lineage>
</organism>
<dbReference type="InterPro" id="IPR014710">
    <property type="entry name" value="RmlC-like_jellyroll"/>
</dbReference>
<dbReference type="AlphaFoldDB" id="A0A1H7MNH1"/>
<dbReference type="GO" id="GO:0016301">
    <property type="term" value="F:kinase activity"/>
    <property type="evidence" value="ECO:0007669"/>
    <property type="project" value="UniProtKB-KW"/>
</dbReference>
<dbReference type="STRING" id="407022.SAMN05661044_02072"/>
<gene>
    <name evidence="2" type="ORF">SAMN05661044_02072</name>
</gene>
<dbReference type="InterPro" id="IPR018490">
    <property type="entry name" value="cNMP-bd_dom_sf"/>
</dbReference>
<dbReference type="OrthoDB" id="1092431at2"/>
<evidence type="ECO:0000259" key="1">
    <source>
        <dbReference type="PROSITE" id="PS50042"/>
    </source>
</evidence>
<evidence type="ECO:0000313" key="2">
    <source>
        <dbReference type="EMBL" id="SEL12753.1"/>
    </source>
</evidence>
<reference evidence="3" key="1">
    <citation type="submission" date="2016-10" db="EMBL/GenBank/DDBJ databases">
        <authorList>
            <person name="Varghese N."/>
            <person name="Submissions S."/>
        </authorList>
    </citation>
    <scope>NUCLEOTIDE SEQUENCE [LARGE SCALE GENOMIC DNA]</scope>
    <source>
        <strain evidence="3">DSM 18733</strain>
    </source>
</reference>
<sequence length="197" mass="22955">MFNFQQYLQKHTPINVNQFEILRKNLISKSLKKGKVLLNEGEKTNVSYFVSKGLLRAYTLDLNGKEHIIQFAPEDWWIGDRNSVYFNEPAVFNIDVLEDAEVVVITKAFMEQALDICPDFGKYNIYLLHNSIRHMQNRINKLLAATAEERYLDFIKLYPDLTLRIPQMMIASYLGVTPESLSRVRKALAQKHFRPNS</sequence>
<dbReference type="InterPro" id="IPR000595">
    <property type="entry name" value="cNMP-bd_dom"/>
</dbReference>
<dbReference type="CDD" id="cd00038">
    <property type="entry name" value="CAP_ED"/>
    <property type="match status" value="1"/>
</dbReference>
<keyword evidence="2" id="KW-0808">Transferase</keyword>
<dbReference type="Pfam" id="PF00027">
    <property type="entry name" value="cNMP_binding"/>
    <property type="match status" value="1"/>
</dbReference>
<keyword evidence="3" id="KW-1185">Reference proteome</keyword>
<dbReference type="EMBL" id="FOAF01000001">
    <property type="protein sequence ID" value="SEL12753.1"/>
    <property type="molecule type" value="Genomic_DNA"/>
</dbReference>
<dbReference type="Proteomes" id="UP000199421">
    <property type="component" value="Unassembled WGS sequence"/>
</dbReference>
<feature type="domain" description="Cyclic nucleotide-binding" evidence="1">
    <location>
        <begin position="22"/>
        <end position="114"/>
    </location>
</feature>
<evidence type="ECO:0000313" key="3">
    <source>
        <dbReference type="Proteomes" id="UP000199421"/>
    </source>
</evidence>
<dbReference type="RefSeq" id="WP_093323122.1">
    <property type="nucleotide sequence ID" value="NZ_JBHSRK010000017.1"/>
</dbReference>
<accession>A0A1H7MNH1</accession>
<proteinExistence type="predicted"/>
<dbReference type="PROSITE" id="PS50042">
    <property type="entry name" value="CNMP_BINDING_3"/>
    <property type="match status" value="1"/>
</dbReference>
<keyword evidence="2" id="KW-0418">Kinase</keyword>
<protein>
    <submittedName>
        <fullName evidence="2">cAMP-binding domain of CRP or a regulatory subunit of cAMP-dependent protein kinases</fullName>
    </submittedName>
</protein>
<name>A0A1H7MNH1_OLID1</name>
<dbReference type="SUPFAM" id="SSF51206">
    <property type="entry name" value="cAMP-binding domain-like"/>
    <property type="match status" value="1"/>
</dbReference>